<feature type="domain" description="LIM zinc-binding" evidence="6">
    <location>
        <begin position="612"/>
        <end position="674"/>
    </location>
</feature>
<dbReference type="Gene3D" id="2.10.110.10">
    <property type="entry name" value="Cysteine Rich Protein"/>
    <property type="match status" value="3"/>
</dbReference>
<keyword evidence="1 4" id="KW-0479">Metal-binding</keyword>
<dbReference type="PANTHER" id="PTHR24210">
    <property type="entry name" value="LIM DOMAIN-CONTAINING PROTEIN"/>
    <property type="match status" value="1"/>
</dbReference>
<feature type="region of interest" description="Disordered" evidence="5">
    <location>
        <begin position="326"/>
        <end position="486"/>
    </location>
</feature>
<feature type="compositionally biased region" description="Polar residues" evidence="5">
    <location>
        <begin position="453"/>
        <end position="486"/>
    </location>
</feature>
<reference evidence="7" key="1">
    <citation type="submission" date="2014-03" db="EMBL/GenBank/DDBJ databases">
        <authorList>
            <person name="Casaregola S."/>
        </authorList>
    </citation>
    <scope>NUCLEOTIDE SEQUENCE [LARGE SCALE GENOMIC DNA]</scope>
    <source>
        <strain evidence="7">CLIB 918</strain>
    </source>
</reference>
<evidence type="ECO:0000256" key="2">
    <source>
        <dbReference type="ARBA" id="ARBA00022833"/>
    </source>
</evidence>
<dbReference type="GO" id="GO:0030695">
    <property type="term" value="F:GTPase regulator activity"/>
    <property type="evidence" value="ECO:0007669"/>
    <property type="project" value="UniProtKB-ARBA"/>
</dbReference>
<evidence type="ECO:0000313" key="8">
    <source>
        <dbReference type="Proteomes" id="UP000242525"/>
    </source>
</evidence>
<protein>
    <recommendedName>
        <fullName evidence="6">LIM zinc-binding domain-containing protein</fullName>
    </recommendedName>
</protein>
<name>A0A0J9XI19_GEOCN</name>
<evidence type="ECO:0000256" key="5">
    <source>
        <dbReference type="SAM" id="MobiDB-lite"/>
    </source>
</evidence>
<gene>
    <name evidence="7" type="ORF">BN980_GECA19s01616g</name>
</gene>
<dbReference type="AlphaFoldDB" id="A0A0J9XI19"/>
<organism evidence="7 8">
    <name type="scientific">Geotrichum candidum</name>
    <name type="common">Oospora lactis</name>
    <name type="synonym">Dipodascus geotrichum</name>
    <dbReference type="NCBI Taxonomy" id="1173061"/>
    <lineage>
        <taxon>Eukaryota</taxon>
        <taxon>Fungi</taxon>
        <taxon>Dikarya</taxon>
        <taxon>Ascomycota</taxon>
        <taxon>Saccharomycotina</taxon>
        <taxon>Dipodascomycetes</taxon>
        <taxon>Dipodascales</taxon>
        <taxon>Dipodascaceae</taxon>
        <taxon>Geotrichum</taxon>
    </lineage>
</organism>
<comment type="caution">
    <text evidence="7">The sequence shown here is derived from an EMBL/GenBank/DDBJ whole genome shotgun (WGS) entry which is preliminary data.</text>
</comment>
<dbReference type="SMART" id="SM00132">
    <property type="entry name" value="LIM"/>
    <property type="match status" value="3"/>
</dbReference>
<keyword evidence="8" id="KW-1185">Reference proteome</keyword>
<dbReference type="InterPro" id="IPR017351">
    <property type="entry name" value="PINCH-1-4-like"/>
</dbReference>
<dbReference type="STRING" id="1173061.A0A0J9XI19"/>
<feature type="domain" description="LIM zinc-binding" evidence="6">
    <location>
        <begin position="489"/>
        <end position="552"/>
    </location>
</feature>
<evidence type="ECO:0000256" key="3">
    <source>
        <dbReference type="ARBA" id="ARBA00023038"/>
    </source>
</evidence>
<dbReference type="CDD" id="cd08368">
    <property type="entry name" value="LIM"/>
    <property type="match status" value="1"/>
</dbReference>
<evidence type="ECO:0000256" key="1">
    <source>
        <dbReference type="ARBA" id="ARBA00022723"/>
    </source>
</evidence>
<evidence type="ECO:0000313" key="7">
    <source>
        <dbReference type="EMBL" id="CDO57212.1"/>
    </source>
</evidence>
<dbReference type="PANTHER" id="PTHR24210:SF0">
    <property type="entry name" value="LIM DOMAIN-CONTAINING PROTEIN"/>
    <property type="match status" value="1"/>
</dbReference>
<feature type="compositionally biased region" description="Low complexity" evidence="5">
    <location>
        <begin position="404"/>
        <end position="426"/>
    </location>
</feature>
<dbReference type="PROSITE" id="PS50023">
    <property type="entry name" value="LIM_DOMAIN_2"/>
    <property type="match status" value="2"/>
</dbReference>
<sequence length="678" mass="75602">MYPARSTTGETLTTRTPEWYQASSNPDSRSTIKRNFNLKKTVYNIPVTEPASVPTSSPSTLDAGNLVNGVMASVLNGGPGYPQETFRQPAQLCTGYNKDNGESIESILSQIVLEPALSSAKSFELNSRGVPLPPVPIQNDDRQGFFGTGESFMHSPGSSPSMYSDKSFRISTSSSSYTDSDMTRHSTNASLSSFSSVSTGMNSPLVSKTQALPPLPPSFWPGVASVESNFNHNSAAVDSETLFFSVSSINPYNDAGNLAKIADKSFQRYELHMTELTPTSPFLDAPSSPTDHFSLLQDCCYSPSELPPSFTSVSTPPMYPRTARSLPAIQESSRNNNRSSSPRTLPKRPLPVPPSPDLDSTSNGTMPPRPPSVRSLPVTPQSPQPPQHQFQQQQHTARSPQPPQHQYHNQPSKPQPRQQRQLPSSPYQGAPRSPYQNSPSSFPRRRELPTPATPATHQKQPDQQQPPTRRSQPLPSPTPRQIQPEQSIHSCAVCRQRIKSDERVVQTNGVHLHIDCFRCWHCRMQLEHSQFYFVPEKQRFYCHLDYHELFSARCNYCKTPIEGSAVFALGHHWHAGHFFCAQCSTPFKENEDYCILDNNAWCQGCYTKKTALSCWKCGHKLVNGEACIEALGRNWCNTCFACEICEEPFQSNEFILREDGVLVCLPCEAKRIRNDVWK</sequence>
<dbReference type="GO" id="GO:0046872">
    <property type="term" value="F:metal ion binding"/>
    <property type="evidence" value="ECO:0007669"/>
    <property type="project" value="UniProtKB-KW"/>
</dbReference>
<accession>A0A0J9XI19</accession>
<feature type="compositionally biased region" description="Low complexity" evidence="5">
    <location>
        <begin position="332"/>
        <end position="344"/>
    </location>
</feature>
<dbReference type="SUPFAM" id="SSF57716">
    <property type="entry name" value="Glucocorticoid receptor-like (DNA-binding domain)"/>
    <property type="match status" value="2"/>
</dbReference>
<dbReference type="Pfam" id="PF00412">
    <property type="entry name" value="LIM"/>
    <property type="match status" value="3"/>
</dbReference>
<proteinExistence type="predicted"/>
<dbReference type="EMBL" id="CCBN010000019">
    <property type="protein sequence ID" value="CDO57212.1"/>
    <property type="molecule type" value="Genomic_DNA"/>
</dbReference>
<dbReference type="OrthoDB" id="4094534at2759"/>
<evidence type="ECO:0000256" key="4">
    <source>
        <dbReference type="PROSITE-ProRule" id="PRU00125"/>
    </source>
</evidence>
<keyword evidence="3 4" id="KW-0440">LIM domain</keyword>
<dbReference type="PROSITE" id="PS00478">
    <property type="entry name" value="LIM_DOMAIN_1"/>
    <property type="match status" value="1"/>
</dbReference>
<dbReference type="InterPro" id="IPR001781">
    <property type="entry name" value="Znf_LIM"/>
</dbReference>
<evidence type="ECO:0000259" key="6">
    <source>
        <dbReference type="PROSITE" id="PS50023"/>
    </source>
</evidence>
<dbReference type="Proteomes" id="UP000242525">
    <property type="component" value="Unassembled WGS sequence"/>
</dbReference>
<keyword evidence="2 4" id="KW-0862">Zinc</keyword>